<keyword evidence="2" id="KW-0812">Transmembrane</keyword>
<feature type="compositionally biased region" description="Low complexity" evidence="1">
    <location>
        <begin position="72"/>
        <end position="84"/>
    </location>
</feature>
<keyword evidence="2" id="KW-1133">Transmembrane helix</keyword>
<dbReference type="AlphaFoldDB" id="A0ABD2VV96"/>
<comment type="caution">
    <text evidence="3">The sequence shown here is derived from an EMBL/GenBank/DDBJ whole genome shotgun (WGS) entry which is preliminary data.</text>
</comment>
<dbReference type="EMBL" id="JBJJXI010000173">
    <property type="protein sequence ID" value="KAL3384421.1"/>
    <property type="molecule type" value="Genomic_DNA"/>
</dbReference>
<protein>
    <recommendedName>
        <fullName evidence="5">Secreted protein</fullName>
    </recommendedName>
</protein>
<dbReference type="Proteomes" id="UP001627154">
    <property type="component" value="Unassembled WGS sequence"/>
</dbReference>
<keyword evidence="4" id="KW-1185">Reference proteome</keyword>
<feature type="region of interest" description="Disordered" evidence="1">
    <location>
        <begin position="72"/>
        <end position="100"/>
    </location>
</feature>
<evidence type="ECO:0000256" key="1">
    <source>
        <dbReference type="SAM" id="MobiDB-lite"/>
    </source>
</evidence>
<evidence type="ECO:0008006" key="5">
    <source>
        <dbReference type="Google" id="ProtNLM"/>
    </source>
</evidence>
<gene>
    <name evidence="3" type="ORF">TKK_019819</name>
</gene>
<evidence type="ECO:0000313" key="3">
    <source>
        <dbReference type="EMBL" id="KAL3384421.1"/>
    </source>
</evidence>
<proteinExistence type="predicted"/>
<evidence type="ECO:0000256" key="2">
    <source>
        <dbReference type="SAM" id="Phobius"/>
    </source>
</evidence>
<sequence>MSCTRAEPGSSSRYTVVLYTAPSLVAAAAVSGNNTFLGWNIIIYAQFFISKKFVDRVIFTRSSLRNKITRRAAAATTTTTTSTTMKKKGKTPRKSSCAQA</sequence>
<evidence type="ECO:0000313" key="4">
    <source>
        <dbReference type="Proteomes" id="UP001627154"/>
    </source>
</evidence>
<reference evidence="3 4" key="1">
    <citation type="journal article" date="2024" name="bioRxiv">
        <title>A reference genome for Trichogramma kaykai: A tiny desert-dwelling parasitoid wasp with competing sex-ratio distorters.</title>
        <authorList>
            <person name="Culotta J."/>
            <person name="Lindsey A.R."/>
        </authorList>
    </citation>
    <scope>NUCLEOTIDE SEQUENCE [LARGE SCALE GENOMIC DNA]</scope>
    <source>
        <strain evidence="3 4">KSX58</strain>
    </source>
</reference>
<keyword evidence="2" id="KW-0472">Membrane</keyword>
<accession>A0ABD2VV96</accession>
<feature type="transmembrane region" description="Helical" evidence="2">
    <location>
        <begin position="12"/>
        <end position="30"/>
    </location>
</feature>
<name>A0ABD2VV96_9HYME</name>
<organism evidence="3 4">
    <name type="scientific">Trichogramma kaykai</name>
    <dbReference type="NCBI Taxonomy" id="54128"/>
    <lineage>
        <taxon>Eukaryota</taxon>
        <taxon>Metazoa</taxon>
        <taxon>Ecdysozoa</taxon>
        <taxon>Arthropoda</taxon>
        <taxon>Hexapoda</taxon>
        <taxon>Insecta</taxon>
        <taxon>Pterygota</taxon>
        <taxon>Neoptera</taxon>
        <taxon>Endopterygota</taxon>
        <taxon>Hymenoptera</taxon>
        <taxon>Apocrita</taxon>
        <taxon>Proctotrupomorpha</taxon>
        <taxon>Chalcidoidea</taxon>
        <taxon>Trichogrammatidae</taxon>
        <taxon>Trichogramma</taxon>
    </lineage>
</organism>